<protein>
    <recommendedName>
        <fullName evidence="4">Protein kinase domain-containing protein</fullName>
    </recommendedName>
</protein>
<name>A0A5N6NVI4_9ASTR</name>
<proteinExistence type="predicted"/>
<dbReference type="PANTHER" id="PTHR27003:SF471">
    <property type="entry name" value="VASCULAR ENDOTHELIAL GROWTH FACTOR RECEPTOR 2 (VEGFR2)-RELATED"/>
    <property type="match status" value="1"/>
</dbReference>
<dbReference type="InterPro" id="IPR011009">
    <property type="entry name" value="Kinase-like_dom_sf"/>
</dbReference>
<accession>A0A5N6NVI4</accession>
<evidence type="ECO:0000256" key="1">
    <source>
        <dbReference type="SAM" id="MobiDB-lite"/>
    </source>
</evidence>
<dbReference type="Proteomes" id="UP000326396">
    <property type="component" value="Linkage Group LG17"/>
</dbReference>
<dbReference type="Gene3D" id="3.30.200.20">
    <property type="entry name" value="Phosphorylase Kinase, domain 1"/>
    <property type="match status" value="1"/>
</dbReference>
<dbReference type="Gene3D" id="1.10.510.10">
    <property type="entry name" value="Transferase(Phosphotransferase) domain 1"/>
    <property type="match status" value="2"/>
</dbReference>
<comment type="caution">
    <text evidence="2">The sequence shown here is derived from an EMBL/GenBank/DDBJ whole genome shotgun (WGS) entry which is preliminary data.</text>
</comment>
<dbReference type="GO" id="GO:0009506">
    <property type="term" value="C:plasmodesma"/>
    <property type="evidence" value="ECO:0007669"/>
    <property type="project" value="TreeGrafter"/>
</dbReference>
<organism evidence="2 3">
    <name type="scientific">Mikania micrantha</name>
    <name type="common">bitter vine</name>
    <dbReference type="NCBI Taxonomy" id="192012"/>
    <lineage>
        <taxon>Eukaryota</taxon>
        <taxon>Viridiplantae</taxon>
        <taxon>Streptophyta</taxon>
        <taxon>Embryophyta</taxon>
        <taxon>Tracheophyta</taxon>
        <taxon>Spermatophyta</taxon>
        <taxon>Magnoliopsida</taxon>
        <taxon>eudicotyledons</taxon>
        <taxon>Gunneridae</taxon>
        <taxon>Pentapetalae</taxon>
        <taxon>asterids</taxon>
        <taxon>campanulids</taxon>
        <taxon>Asterales</taxon>
        <taxon>Asteraceae</taxon>
        <taxon>Asteroideae</taxon>
        <taxon>Heliantheae alliance</taxon>
        <taxon>Eupatorieae</taxon>
        <taxon>Mikania</taxon>
    </lineage>
</organism>
<dbReference type="SUPFAM" id="SSF56112">
    <property type="entry name" value="Protein kinase-like (PK-like)"/>
    <property type="match status" value="1"/>
</dbReference>
<dbReference type="InterPro" id="IPR045272">
    <property type="entry name" value="ANXUR1/2-like"/>
</dbReference>
<dbReference type="GO" id="GO:0004714">
    <property type="term" value="F:transmembrane receptor protein tyrosine kinase activity"/>
    <property type="evidence" value="ECO:0007669"/>
    <property type="project" value="InterPro"/>
</dbReference>
<dbReference type="AlphaFoldDB" id="A0A5N6NVI4"/>
<sequence>MPKSAAEGAENCRTGEVGRYREKQGGRRSSPSGEAGRRRRDAGCGDVKHRNIVTLLGFCVEESEMILVIEKLANHHLGYHLGDAYYPRRRLATVARRSFLMGTLDEMIDPIIKEEASESKFILNRGPNKDSLKTFIEIANQCVAETQDQRPTMNVVVKELEKALFFQGHHLPDIIKNKFKEGKLDEVVFEQIKEPIKPKSLATFQNIAYQCLHHEREKRPTMKTVLMELKKAMEFQLTHSPASLKPSSFATLGPHAPFTLFAQPQLIRPPYSLGTRFIELASMWVGPEVFISRRFGPWPLFWTNNREQAQHQIQPAHNRPNVAADWPKQLVGGPIGFLLIS</sequence>
<keyword evidence="3" id="KW-1185">Reference proteome</keyword>
<feature type="region of interest" description="Disordered" evidence="1">
    <location>
        <begin position="1"/>
        <end position="43"/>
    </location>
</feature>
<evidence type="ECO:0000313" key="2">
    <source>
        <dbReference type="EMBL" id="KAD5318280.1"/>
    </source>
</evidence>
<dbReference type="PANTHER" id="PTHR27003">
    <property type="entry name" value="OS07G0166700 PROTEIN"/>
    <property type="match status" value="1"/>
</dbReference>
<evidence type="ECO:0000313" key="3">
    <source>
        <dbReference type="Proteomes" id="UP000326396"/>
    </source>
</evidence>
<gene>
    <name evidence="2" type="ORF">E3N88_18226</name>
</gene>
<reference evidence="2 3" key="1">
    <citation type="submission" date="2019-05" db="EMBL/GenBank/DDBJ databases">
        <title>Mikania micrantha, genome provides insights into the molecular mechanism of rapid growth.</title>
        <authorList>
            <person name="Liu B."/>
        </authorList>
    </citation>
    <scope>NUCLEOTIDE SEQUENCE [LARGE SCALE GENOMIC DNA]</scope>
    <source>
        <strain evidence="2">NLD-2019</strain>
        <tissue evidence="2">Leaf</tissue>
    </source>
</reference>
<evidence type="ECO:0008006" key="4">
    <source>
        <dbReference type="Google" id="ProtNLM"/>
    </source>
</evidence>
<dbReference type="EMBL" id="SZYD01000009">
    <property type="protein sequence ID" value="KAD5318280.1"/>
    <property type="molecule type" value="Genomic_DNA"/>
</dbReference>
<dbReference type="GO" id="GO:0005886">
    <property type="term" value="C:plasma membrane"/>
    <property type="evidence" value="ECO:0007669"/>
    <property type="project" value="TreeGrafter"/>
</dbReference>
<feature type="compositionally biased region" description="Basic and acidic residues" evidence="1">
    <location>
        <begin position="16"/>
        <end position="25"/>
    </location>
</feature>